<reference evidence="1" key="1">
    <citation type="submission" date="2006-05" db="EMBL/GenBank/DDBJ databases">
        <title>Complete sequence of chromosome 2 of Burkholderia cenocepacia AU 1054.</title>
        <authorList>
            <consortium name="US DOE Joint Genome Institute"/>
            <person name="Copeland A."/>
            <person name="Lucas S."/>
            <person name="Lapidus A."/>
            <person name="Barry K."/>
            <person name="Detter J.C."/>
            <person name="Glavina del Rio T."/>
            <person name="Hammon N."/>
            <person name="Israni S."/>
            <person name="Dalin E."/>
            <person name="Tice H."/>
            <person name="Pitluck S."/>
            <person name="Chain P."/>
            <person name="Malfatti S."/>
            <person name="Shin M."/>
            <person name="Vergez L."/>
            <person name="Schmutz J."/>
            <person name="Larimer F."/>
            <person name="Land M."/>
            <person name="Hauser L."/>
            <person name="Kyrpides N."/>
            <person name="Lykidis A."/>
            <person name="LiPuma J.J."/>
            <person name="Konstantinidis K."/>
            <person name="Tiedje J.M."/>
            <person name="Richardson P."/>
        </authorList>
    </citation>
    <scope>NUCLEOTIDE SEQUENCE [LARGE SCALE GENOMIC DNA]</scope>
    <source>
        <strain evidence="1">AU 1054</strain>
    </source>
</reference>
<dbReference type="AlphaFoldDB" id="A0A0H2XZT2"/>
<protein>
    <submittedName>
        <fullName evidence="1">Uncharacterized protein</fullName>
    </submittedName>
</protein>
<proteinExistence type="predicted"/>
<dbReference type="EMBL" id="CP000379">
    <property type="protein sequence ID" value="ABF79747.1"/>
    <property type="molecule type" value="Genomic_DNA"/>
</dbReference>
<name>A0A0H2XZT2_BURO1</name>
<accession>A0A0H2XZT2</accession>
<sequence length="184" mass="20396">MIEYMSDALLAALFPPGVGDMDVLRVAGPVAVDAGTEASGIDFAGTRHLVFFADVMTYAGHDEQYIQDTAVAWNGGFVPASQSRLVKFFRAEADRETMFYPSDWPLPDPAMIWQFSEALGMALIGHADTFPGTTQYFYMPQTGKLDALYNRLARKFERGEFGVSFRCVTRPASDEGGFYGFERI</sequence>
<organism evidence="1">
    <name type="scientific">Burkholderia orbicola (strain AU 1054)</name>
    <dbReference type="NCBI Taxonomy" id="331271"/>
    <lineage>
        <taxon>Bacteria</taxon>
        <taxon>Pseudomonadati</taxon>
        <taxon>Pseudomonadota</taxon>
        <taxon>Betaproteobacteria</taxon>
        <taxon>Burkholderiales</taxon>
        <taxon>Burkholderiaceae</taxon>
        <taxon>Burkholderia</taxon>
        <taxon>Burkholderia cepacia complex</taxon>
        <taxon>Burkholderia orbicola</taxon>
    </lineage>
</organism>
<evidence type="ECO:0000313" key="1">
    <source>
        <dbReference type="EMBL" id="ABF79747.1"/>
    </source>
</evidence>
<dbReference type="HOGENOM" id="CLU_1465591_0_0_4"/>
<gene>
    <name evidence="1" type="ordered locus">Bcen_4869</name>
</gene>